<dbReference type="InterPro" id="IPR045211">
    <property type="entry name" value="TFP11/STIP/Ntr1"/>
</dbReference>
<evidence type="ECO:0008006" key="4">
    <source>
        <dbReference type="Google" id="ProtNLM"/>
    </source>
</evidence>
<sequence>MTPLEQVLSWRTLLRASIFSHILEMEFFPKWLDVLYIWLIQPKASFEEVAQWYAFWKSAFPQEVLEMSGVANGFTRGLQLMNKALELGSEAATKLPRPERGHGTPSMPSGSRQGTPAASSKPRPTPSRATEITFRSIVEEYAAAHDLLFIPTGRAHEKSRMPLFRVSKNVDGKGGLLVYILDDAVWAVEGDDFRAISLEDMVVRANKSR</sequence>
<dbReference type="GO" id="GO:0000390">
    <property type="term" value="P:spliceosomal complex disassembly"/>
    <property type="evidence" value="ECO:0007669"/>
    <property type="project" value="InterPro"/>
</dbReference>
<dbReference type="PANTHER" id="PTHR23329">
    <property type="entry name" value="TUFTELIN-INTERACTING PROTEIN 11-RELATED"/>
    <property type="match status" value="1"/>
</dbReference>
<evidence type="ECO:0000256" key="1">
    <source>
        <dbReference type="SAM" id="MobiDB-lite"/>
    </source>
</evidence>
<feature type="compositionally biased region" description="Polar residues" evidence="1">
    <location>
        <begin position="106"/>
        <end position="118"/>
    </location>
</feature>
<dbReference type="AlphaFoldDB" id="A0A0C9UA76"/>
<accession>A0A0C9UA76</accession>
<dbReference type="OrthoDB" id="4822at2759"/>
<dbReference type="Proteomes" id="UP000054279">
    <property type="component" value="Unassembled WGS sequence"/>
</dbReference>
<evidence type="ECO:0000313" key="3">
    <source>
        <dbReference type="Proteomes" id="UP000054279"/>
    </source>
</evidence>
<name>A0A0C9UA76_SPHS4</name>
<protein>
    <recommendedName>
        <fullName evidence="4">GCF C-terminal domain-containing protein</fullName>
    </recommendedName>
</protein>
<reference evidence="2 3" key="1">
    <citation type="submission" date="2014-06" db="EMBL/GenBank/DDBJ databases">
        <title>Evolutionary Origins and Diversification of the Mycorrhizal Mutualists.</title>
        <authorList>
            <consortium name="DOE Joint Genome Institute"/>
            <consortium name="Mycorrhizal Genomics Consortium"/>
            <person name="Kohler A."/>
            <person name="Kuo A."/>
            <person name="Nagy L.G."/>
            <person name="Floudas D."/>
            <person name="Copeland A."/>
            <person name="Barry K.W."/>
            <person name="Cichocki N."/>
            <person name="Veneault-Fourrey C."/>
            <person name="LaButti K."/>
            <person name="Lindquist E.A."/>
            <person name="Lipzen A."/>
            <person name="Lundell T."/>
            <person name="Morin E."/>
            <person name="Murat C."/>
            <person name="Riley R."/>
            <person name="Ohm R."/>
            <person name="Sun H."/>
            <person name="Tunlid A."/>
            <person name="Henrissat B."/>
            <person name="Grigoriev I.V."/>
            <person name="Hibbett D.S."/>
            <person name="Martin F."/>
        </authorList>
    </citation>
    <scope>NUCLEOTIDE SEQUENCE [LARGE SCALE GENOMIC DNA]</scope>
    <source>
        <strain evidence="2 3">SS14</strain>
    </source>
</reference>
<keyword evidence="3" id="KW-1185">Reference proteome</keyword>
<dbReference type="EMBL" id="KN838281">
    <property type="protein sequence ID" value="KIJ22411.1"/>
    <property type="molecule type" value="Genomic_DNA"/>
</dbReference>
<dbReference type="PANTHER" id="PTHR23329:SF1">
    <property type="entry name" value="TUFTELIN-INTERACTING PROTEIN 11"/>
    <property type="match status" value="1"/>
</dbReference>
<dbReference type="HOGENOM" id="CLU_1316138_0_0_1"/>
<gene>
    <name evidence="2" type="ORF">M422DRAFT_277169</name>
</gene>
<organism evidence="2 3">
    <name type="scientific">Sphaerobolus stellatus (strain SS14)</name>
    <dbReference type="NCBI Taxonomy" id="990650"/>
    <lineage>
        <taxon>Eukaryota</taxon>
        <taxon>Fungi</taxon>
        <taxon>Dikarya</taxon>
        <taxon>Basidiomycota</taxon>
        <taxon>Agaricomycotina</taxon>
        <taxon>Agaricomycetes</taxon>
        <taxon>Phallomycetidae</taxon>
        <taxon>Geastrales</taxon>
        <taxon>Sphaerobolaceae</taxon>
        <taxon>Sphaerobolus</taxon>
    </lineage>
</organism>
<proteinExistence type="predicted"/>
<evidence type="ECO:0000313" key="2">
    <source>
        <dbReference type="EMBL" id="KIJ22411.1"/>
    </source>
</evidence>
<dbReference type="GO" id="GO:0071008">
    <property type="term" value="C:U2-type post-mRNA release spliceosomal complex"/>
    <property type="evidence" value="ECO:0007669"/>
    <property type="project" value="TreeGrafter"/>
</dbReference>
<feature type="region of interest" description="Disordered" evidence="1">
    <location>
        <begin position="91"/>
        <end position="128"/>
    </location>
</feature>